<dbReference type="InterPro" id="IPR052634">
    <property type="entry name" value="Sperm_flagellar-bone_growth"/>
</dbReference>
<dbReference type="OMA" id="VIVYIDC"/>
<dbReference type="Gene3D" id="3.40.50.300">
    <property type="entry name" value="P-loop containing nucleotide triphosphate hydrolases"/>
    <property type="match status" value="1"/>
</dbReference>
<evidence type="ECO:0000256" key="1">
    <source>
        <dbReference type="SAM" id="MobiDB-lite"/>
    </source>
</evidence>
<evidence type="ECO:0000313" key="2">
    <source>
        <dbReference type="EMBL" id="GCC44840.1"/>
    </source>
</evidence>
<dbReference type="OrthoDB" id="62528at2759"/>
<reference evidence="2 3" key="1">
    <citation type="journal article" date="2018" name="Nat. Ecol. Evol.">
        <title>Shark genomes provide insights into elasmobranch evolution and the origin of vertebrates.</title>
        <authorList>
            <person name="Hara Y"/>
            <person name="Yamaguchi K"/>
            <person name="Onimaru K"/>
            <person name="Kadota M"/>
            <person name="Koyanagi M"/>
            <person name="Keeley SD"/>
            <person name="Tatsumi K"/>
            <person name="Tanaka K"/>
            <person name="Motone F"/>
            <person name="Kageyama Y"/>
            <person name="Nozu R"/>
            <person name="Adachi N"/>
            <person name="Nishimura O"/>
            <person name="Nakagawa R"/>
            <person name="Tanegashima C"/>
            <person name="Kiyatake I"/>
            <person name="Matsumoto R"/>
            <person name="Murakumo K"/>
            <person name="Nishida K"/>
            <person name="Terakita A"/>
            <person name="Kuratani S"/>
            <person name="Sato K"/>
            <person name="Hyodo S Kuraku.S."/>
        </authorList>
    </citation>
    <scope>NUCLEOTIDE SEQUENCE [LARGE SCALE GENOMIC DNA]</scope>
</reference>
<dbReference type="GO" id="GO:0002177">
    <property type="term" value="C:manchette"/>
    <property type="evidence" value="ECO:0007669"/>
    <property type="project" value="TreeGrafter"/>
</dbReference>
<name>A0A401TQ79_CHIPU</name>
<evidence type="ECO:0000313" key="3">
    <source>
        <dbReference type="Proteomes" id="UP000287033"/>
    </source>
</evidence>
<dbReference type="GO" id="GO:0007288">
    <property type="term" value="P:sperm axoneme assembly"/>
    <property type="evidence" value="ECO:0007669"/>
    <property type="project" value="TreeGrafter"/>
</dbReference>
<dbReference type="STRING" id="137246.A0A401TQ79"/>
<dbReference type="PANTHER" id="PTHR14919:SF0">
    <property type="entry name" value="SPERM FLAGELLAR PROTEIN 2"/>
    <property type="match status" value="1"/>
</dbReference>
<dbReference type="AlphaFoldDB" id="A0A401TQ79"/>
<feature type="non-terminal residue" evidence="2">
    <location>
        <position position="1"/>
    </location>
</feature>
<protein>
    <submittedName>
        <fullName evidence="2">Uncharacterized protein</fullName>
    </submittedName>
</protein>
<dbReference type="Proteomes" id="UP000287033">
    <property type="component" value="Unassembled WGS sequence"/>
</dbReference>
<keyword evidence="3" id="KW-1185">Reference proteome</keyword>
<proteinExistence type="predicted"/>
<feature type="region of interest" description="Disordered" evidence="1">
    <location>
        <begin position="84"/>
        <end position="112"/>
    </location>
</feature>
<dbReference type="Pfam" id="PF00406">
    <property type="entry name" value="ADK"/>
    <property type="match status" value="1"/>
</dbReference>
<dbReference type="InterPro" id="IPR027417">
    <property type="entry name" value="P-loop_NTPase"/>
</dbReference>
<feature type="non-terminal residue" evidence="2">
    <location>
        <position position="135"/>
    </location>
</feature>
<dbReference type="GO" id="GO:0097225">
    <property type="term" value="C:sperm midpiece"/>
    <property type="evidence" value="ECO:0007669"/>
    <property type="project" value="TreeGrafter"/>
</dbReference>
<dbReference type="SUPFAM" id="SSF52540">
    <property type="entry name" value="P-loop containing nucleoside triphosphate hydrolases"/>
    <property type="match status" value="1"/>
</dbReference>
<dbReference type="PANTHER" id="PTHR14919">
    <property type="entry name" value="KPL2-RELATED"/>
    <property type="match status" value="1"/>
</dbReference>
<gene>
    <name evidence="2" type="ORF">chiPu_0028982</name>
</gene>
<organism evidence="2 3">
    <name type="scientific">Chiloscyllium punctatum</name>
    <name type="common">Brownbanded bambooshark</name>
    <name type="synonym">Hemiscyllium punctatum</name>
    <dbReference type="NCBI Taxonomy" id="137246"/>
    <lineage>
        <taxon>Eukaryota</taxon>
        <taxon>Metazoa</taxon>
        <taxon>Chordata</taxon>
        <taxon>Craniata</taxon>
        <taxon>Vertebrata</taxon>
        <taxon>Chondrichthyes</taxon>
        <taxon>Elasmobranchii</taxon>
        <taxon>Galeomorphii</taxon>
        <taxon>Galeoidea</taxon>
        <taxon>Orectolobiformes</taxon>
        <taxon>Hemiscylliidae</taxon>
        <taxon>Chiloscyllium</taxon>
    </lineage>
</organism>
<sequence>SRLVVIVYIDCLFYFQPSIRAELGARASKFLRKGSSVPDELLVEIIVESIRTLPVDCGWILDGFPVTVHQAKLLEKWLTGVDPDKAASHTKKSKTSLVFDPKAPKDPPPPQPALDIAILLDVSDNTVLARHSEST</sequence>
<comment type="caution">
    <text evidence="2">The sequence shown here is derived from an EMBL/GenBank/DDBJ whole genome shotgun (WGS) entry which is preliminary data.</text>
</comment>
<dbReference type="EMBL" id="BEZZ01145430">
    <property type="protein sequence ID" value="GCC44840.1"/>
    <property type="molecule type" value="Genomic_DNA"/>
</dbReference>
<accession>A0A401TQ79</accession>